<evidence type="ECO:0000313" key="7">
    <source>
        <dbReference type="RefSeq" id="XP_008580650.1"/>
    </source>
</evidence>
<dbReference type="GeneID" id="103598439"/>
<keyword evidence="5" id="KW-0812">Transmembrane</keyword>
<evidence type="ECO:0000256" key="1">
    <source>
        <dbReference type="ARBA" id="ARBA00004370"/>
    </source>
</evidence>
<comment type="subcellular location">
    <subcellularLocation>
        <location evidence="1">Membrane</location>
    </subcellularLocation>
</comment>
<evidence type="ECO:0000256" key="2">
    <source>
        <dbReference type="ARBA" id="ARBA00022729"/>
    </source>
</evidence>
<name>A0ABM0RJ59_GALVR</name>
<keyword evidence="4" id="KW-0325">Glycoprotein</keyword>
<gene>
    <name evidence="7" type="primary">CD58</name>
</gene>
<sequence>MASASGPGPALGVLSVISPLVRFGFISCDSILLYGVVNNNITFPTSRYMPFKEITWKKHKDKVVEWESNYAVKTFPSFVGRVHLDTTSGNLTIFNLTSSDEGEYEIESPDIKESSKFSLIVIGPLPSVTLTCALTGENIVVQCSIPEHNNHPELITYSWNCPSEQCKNHSMTEIYFGIEDDLSQETRCTVSNPLFKSTSSVLLETCVPSNGHLRHRFVLIAVFVAAIVVCVVVVWIPGNAEE</sequence>
<keyword evidence="2" id="KW-0732">Signal</keyword>
<dbReference type="PANTHER" id="PTHR12080:SF55">
    <property type="entry name" value="LYMPHOCYTE FUNCTION-ASSOCIATED ANTIGEN 3"/>
    <property type="match status" value="1"/>
</dbReference>
<accession>A0ABM0RJ59</accession>
<dbReference type="InterPro" id="IPR036179">
    <property type="entry name" value="Ig-like_dom_sf"/>
</dbReference>
<evidence type="ECO:0000256" key="3">
    <source>
        <dbReference type="ARBA" id="ARBA00023136"/>
    </source>
</evidence>
<dbReference type="PANTHER" id="PTHR12080">
    <property type="entry name" value="SIGNALING LYMPHOCYTIC ACTIVATION MOLECULE"/>
    <property type="match status" value="1"/>
</dbReference>
<dbReference type="InterPro" id="IPR015631">
    <property type="entry name" value="CD2/SLAM_rcpt"/>
</dbReference>
<proteinExistence type="predicted"/>
<evidence type="ECO:0000256" key="4">
    <source>
        <dbReference type="ARBA" id="ARBA00023180"/>
    </source>
</evidence>
<dbReference type="SUPFAM" id="SSF48726">
    <property type="entry name" value="Immunoglobulin"/>
    <property type="match status" value="1"/>
</dbReference>
<keyword evidence="3 5" id="KW-0472">Membrane</keyword>
<dbReference type="InterPro" id="IPR013783">
    <property type="entry name" value="Ig-like_fold"/>
</dbReference>
<feature type="transmembrane region" description="Helical" evidence="5">
    <location>
        <begin position="20"/>
        <end position="37"/>
    </location>
</feature>
<keyword evidence="6" id="KW-1185">Reference proteome</keyword>
<dbReference type="CDD" id="cd05775">
    <property type="entry name" value="IgV_CD2_like_N"/>
    <property type="match status" value="1"/>
</dbReference>
<reference evidence="7" key="1">
    <citation type="submission" date="2025-08" db="UniProtKB">
        <authorList>
            <consortium name="RefSeq"/>
        </authorList>
    </citation>
    <scope>IDENTIFICATION</scope>
</reference>
<dbReference type="RefSeq" id="XP_008580650.1">
    <property type="nucleotide sequence ID" value="XM_008582428.1"/>
</dbReference>
<evidence type="ECO:0000256" key="5">
    <source>
        <dbReference type="SAM" id="Phobius"/>
    </source>
</evidence>
<keyword evidence="5" id="KW-1133">Transmembrane helix</keyword>
<feature type="transmembrane region" description="Helical" evidence="5">
    <location>
        <begin position="217"/>
        <end position="236"/>
    </location>
</feature>
<dbReference type="Gene3D" id="2.60.40.10">
    <property type="entry name" value="Immunoglobulins"/>
    <property type="match status" value="1"/>
</dbReference>
<protein>
    <submittedName>
        <fullName evidence="7">Lymphocyte function-associated antigen 3</fullName>
    </submittedName>
</protein>
<dbReference type="Proteomes" id="UP000694923">
    <property type="component" value="Unplaced"/>
</dbReference>
<organism evidence="6 7">
    <name type="scientific">Galeopterus variegatus</name>
    <name type="common">Malayan flying lemur</name>
    <name type="synonym">Cynocephalus variegatus</name>
    <dbReference type="NCBI Taxonomy" id="482537"/>
    <lineage>
        <taxon>Eukaryota</taxon>
        <taxon>Metazoa</taxon>
        <taxon>Chordata</taxon>
        <taxon>Craniata</taxon>
        <taxon>Vertebrata</taxon>
        <taxon>Euteleostomi</taxon>
        <taxon>Mammalia</taxon>
        <taxon>Eutheria</taxon>
        <taxon>Euarchontoglires</taxon>
        <taxon>Dermoptera</taxon>
        <taxon>Cynocephalidae</taxon>
        <taxon>Galeopterus</taxon>
    </lineage>
</organism>
<evidence type="ECO:0000313" key="6">
    <source>
        <dbReference type="Proteomes" id="UP000694923"/>
    </source>
</evidence>